<evidence type="ECO:0000259" key="5">
    <source>
        <dbReference type="PROSITE" id="PS50280"/>
    </source>
</evidence>
<dbReference type="Pfam" id="PF22939">
    <property type="entry name" value="WHD_GPIID"/>
    <property type="match status" value="1"/>
</dbReference>
<dbReference type="Pfam" id="PF17109">
    <property type="entry name" value="Goodbye"/>
    <property type="match status" value="1"/>
</dbReference>
<dbReference type="SUPFAM" id="SSF48403">
    <property type="entry name" value="Ankyrin repeat"/>
    <property type="match status" value="2"/>
</dbReference>
<dbReference type="Gene3D" id="3.40.50.300">
    <property type="entry name" value="P-loop containing nucleotide triphosphate hydrolases"/>
    <property type="match status" value="1"/>
</dbReference>
<dbReference type="InterPro" id="IPR051165">
    <property type="entry name" value="Multifunctional_ANK_Repeat"/>
</dbReference>
<feature type="repeat" description="ANK" evidence="3">
    <location>
        <begin position="1599"/>
        <end position="1631"/>
    </location>
</feature>
<feature type="repeat" description="ANK" evidence="3">
    <location>
        <begin position="1279"/>
        <end position="1311"/>
    </location>
</feature>
<feature type="repeat" description="ANK" evidence="3">
    <location>
        <begin position="1343"/>
        <end position="1375"/>
    </location>
</feature>
<evidence type="ECO:0000313" key="6">
    <source>
        <dbReference type="EMBL" id="RMZ72366.1"/>
    </source>
</evidence>
<dbReference type="InterPro" id="IPR001214">
    <property type="entry name" value="SET_dom"/>
</dbReference>
<dbReference type="Pfam" id="PF12796">
    <property type="entry name" value="Ank_2"/>
    <property type="match status" value="6"/>
</dbReference>
<dbReference type="PROSITE" id="PS50280">
    <property type="entry name" value="SET"/>
    <property type="match status" value="1"/>
</dbReference>
<evidence type="ECO:0000256" key="2">
    <source>
        <dbReference type="ARBA" id="ARBA00023043"/>
    </source>
</evidence>
<dbReference type="GO" id="GO:0016279">
    <property type="term" value="F:protein-lysine N-methyltransferase activity"/>
    <property type="evidence" value="ECO:0007669"/>
    <property type="project" value="InterPro"/>
</dbReference>
<dbReference type="Pfam" id="PF00023">
    <property type="entry name" value="Ank"/>
    <property type="match status" value="1"/>
</dbReference>
<sequence>MDGFEELLRWAVERGVEITGIKPQTIPSRGTGVIATREIQAGEAILVVPFKLFRSLKHVPRTISRKLPRNISLHALLAAYVTLDKTDSFAMPNKALPDLASFEASMPFLWPSELHSFLPKAALDLLKKQQRNFQRDWAMVSKAFPDTNRTQYLHSWMLVNTRSFYCTTPSMERLPHDDRLAILPVADLFNHADVGCEANFSPENYTFVADRDYHAGDEVCICYGTHSNDFMLTEYGFVPTENRWDVVCLDDAILPCLNEEQKDALKDRGFLGKYMLDIETGGCFRTQVALRLLCCTREEWEQFIAFEAGEEFADRARGLLVSILKQFVETVRGTVEQVEALDIRHVGQREMLVKRWGQIEVECILDYRHSKAIFIDNYRLAMMTSEKPIVSMIESSTDIGAIWSAAVERYEATTNKKVQSLDRPKSVDEILVDFQYKEKTFTNRRHDGSRLDKFRTLLRRGLAPIAMWGDIISNATKTTANAVSADFDRIEEFFDALSSYLTRLKVWEHGIPRIRELEQVITEVFMSVLVVTIFLKFSLQDNTTDKPVYAVKAFRALAGEDDELKSAFDQFSKTIQKEEGIVRNAVLAGVHDLKLETSAVHTGVEKNLELAERIDRKTDDIAAGTNEIHRYLETHETAVERNNILAWLSSLDFGKKQRDTHNRHCNGTGNWFLDAEMFKQWLNNTQNSTLWCSGIPGAGKSIMTSVAISHVEEHTDRRDVAIAYVYCSYTDSQLQSEIELISSLTRQLIEQTHPIPLEVKTYRDRWIEKRSYPTQEDRVSLIKDIALRFSKTYIFVDALDECPEQNRNAFLHMLRMLEPFTRLFITSRPHLELQTRFTNLSRIEITASHSDIQVYLESEISTSSRMSLLTAKDPTLKAEIIDTISRKSEGMFLVAHFQVALICRMSNPKKVRQSLNTLPTEIYDFYEEAFTRIESYPEEDRQLVKKAIAYIYCARRPLTLEELCHALSIEPGDTEFDEYAVPEMEIVLNISVGLIRVNEKSNIVALAHQTLQEYLAKNSSRLLHQPEAEIAKTCLTYLTMDVFESGPCLEGEALEQRLQEYLFLDYASQNWGYHLINNDLNEWKDLLLSLLSNEEKISHIPRYRVEGWYNRFPKDFSPLHVVAYWGLDFVLKMYPVDGVDVNSQDSDGKSALQLAARRGHLDVVRALVEDSAELDIRNSKGETALYWAVRSGHDAIAELLLAKGADPMIEDSEGWTALDWAVIGRYPELARLLLDRCRLLDPEYSGANSALILAAETGNEATVQMLLDLGAEIDWKDRLGSTALEWAVPEGHEKVVRLLLDNGADVNARDVSDNTPLHWSLPYPEITKLLLERGADINAKNNTEATALLWSAHGGQEKVLRLLLDSGADVTLQDHHGCTALHAAALEGHEAIASLLIGNGSDPNKKDNDGWTPLHAAALKQHDELVRMLLDKTNDGEQILIWIESQHKNARKWAMLAEIADQKSEGSTVVSGLGAAAQDGHFERVQALIETGVDINALDAGDSTPLILAVNQNQARIVRLLLEQGALVNKPQKNGPSALYLAAKYGYTGIIDILVEHGADVNGCFHTWTPLLIAAKNGPERIVEYLVKHGAKADAADYQGRTALHWASHHCDWKTLQLLVEYGADIHAKDYWSRTPLRCAVESMDLANAKFLLDIGADVETKALDASTPLHVACYLDDWDMVSLLLERGASTAARSQSGFRPLQLATAFGSEKLVQLLLKKGGDGGGDGDAKMQQLVSNDGDHDDDKDLPDGFTEEEGIDAGWDILGEYMAVDTLMRRHLQKKG</sequence>
<feature type="repeat" description="ANK" evidence="3">
    <location>
        <begin position="1246"/>
        <end position="1278"/>
    </location>
</feature>
<dbReference type="InterPro" id="IPR056884">
    <property type="entry name" value="NPHP3-like_N"/>
</dbReference>
<dbReference type="PANTHER" id="PTHR24123">
    <property type="entry name" value="ANKYRIN REPEAT-CONTAINING"/>
    <property type="match status" value="1"/>
</dbReference>
<feature type="repeat" description="ANK" evidence="3">
    <location>
        <begin position="1566"/>
        <end position="1598"/>
    </location>
</feature>
<dbReference type="OrthoDB" id="195446at2759"/>
<dbReference type="InterPro" id="IPR002110">
    <property type="entry name" value="Ankyrin_rpt"/>
</dbReference>
<gene>
    <name evidence="6" type="ORF">GMOD_00010229</name>
</gene>
<keyword evidence="7" id="KW-1185">Reference proteome</keyword>
<dbReference type="SUPFAM" id="SSF52540">
    <property type="entry name" value="P-loop containing nucleoside triphosphate hydrolases"/>
    <property type="match status" value="1"/>
</dbReference>
<dbReference type="PROSITE" id="PS50297">
    <property type="entry name" value="ANK_REP_REGION"/>
    <property type="match status" value="13"/>
</dbReference>
<feature type="repeat" description="ANK" evidence="3">
    <location>
        <begin position="1180"/>
        <end position="1212"/>
    </location>
</feature>
<dbReference type="Gene3D" id="3.90.1410.10">
    <property type="entry name" value="set domain protein methyltransferase, domain 1"/>
    <property type="match status" value="1"/>
</dbReference>
<dbReference type="InterPro" id="IPR044429">
    <property type="entry name" value="SETD4_SET"/>
</dbReference>
<evidence type="ECO:0000313" key="7">
    <source>
        <dbReference type="Proteomes" id="UP000265663"/>
    </source>
</evidence>
<keyword evidence="2 3" id="KW-0040">ANK repeat</keyword>
<evidence type="ECO:0000256" key="3">
    <source>
        <dbReference type="PROSITE-ProRule" id="PRU00023"/>
    </source>
</evidence>
<feature type="repeat" description="ANK" evidence="3">
    <location>
        <begin position="1665"/>
        <end position="1697"/>
    </location>
</feature>
<feature type="repeat" description="ANK" evidence="3">
    <location>
        <begin position="1501"/>
        <end position="1533"/>
    </location>
</feature>
<accession>A0A3M7MCX8</accession>
<dbReference type="CDD" id="cd19177">
    <property type="entry name" value="SET_SETD4"/>
    <property type="match status" value="1"/>
</dbReference>
<evidence type="ECO:0000256" key="4">
    <source>
        <dbReference type="SAM" id="MobiDB-lite"/>
    </source>
</evidence>
<dbReference type="InterPro" id="IPR054471">
    <property type="entry name" value="GPIID_WHD"/>
</dbReference>
<dbReference type="InterPro" id="IPR027417">
    <property type="entry name" value="P-loop_NTPase"/>
</dbReference>
<dbReference type="PANTHER" id="PTHR24123:SF33">
    <property type="entry name" value="PROTEIN HOS4"/>
    <property type="match status" value="1"/>
</dbReference>
<name>A0A3M7MCX8_9PLEO</name>
<dbReference type="InterPro" id="IPR036770">
    <property type="entry name" value="Ankyrin_rpt-contain_sf"/>
</dbReference>
<feature type="region of interest" description="Disordered" evidence="4">
    <location>
        <begin position="1724"/>
        <end position="1754"/>
    </location>
</feature>
<reference evidence="6 7" key="1">
    <citation type="journal article" date="2014" name="PLoS ONE">
        <title>De novo Genome Assembly of the Fungal Plant Pathogen Pyrenophora semeniperda.</title>
        <authorList>
            <person name="Soliai M.M."/>
            <person name="Meyer S.E."/>
            <person name="Udall J.A."/>
            <person name="Elzinga D.E."/>
            <person name="Hermansen R.A."/>
            <person name="Bodily P.M."/>
            <person name="Hart A.A."/>
            <person name="Coleman C.E."/>
        </authorList>
    </citation>
    <scope>NUCLEOTIDE SEQUENCE [LARGE SCALE GENOMIC DNA]</scope>
    <source>
        <strain evidence="6 7">CCB06</strain>
        <tissue evidence="6">Mycelium</tissue>
    </source>
</reference>
<dbReference type="Pfam" id="PF00856">
    <property type="entry name" value="SET"/>
    <property type="match status" value="1"/>
</dbReference>
<feature type="repeat" description="ANK" evidence="3">
    <location>
        <begin position="1468"/>
        <end position="1500"/>
    </location>
</feature>
<dbReference type="PRINTS" id="PR01415">
    <property type="entry name" value="ANKYRIN"/>
</dbReference>
<feature type="repeat" description="ANK" evidence="3">
    <location>
        <begin position="1147"/>
        <end position="1179"/>
    </location>
</feature>
<protein>
    <submittedName>
        <fullName evidence="6">Ankyrin repeat</fullName>
    </submittedName>
</protein>
<feature type="repeat" description="ANK" evidence="3">
    <location>
        <begin position="1376"/>
        <end position="1408"/>
    </location>
</feature>
<dbReference type="SMART" id="SM00248">
    <property type="entry name" value="ANK"/>
    <property type="match status" value="17"/>
</dbReference>
<feature type="domain" description="SET" evidence="5">
    <location>
        <begin position="14"/>
        <end position="224"/>
    </location>
</feature>
<dbReference type="Gene3D" id="1.25.40.20">
    <property type="entry name" value="Ankyrin repeat-containing domain"/>
    <property type="match status" value="4"/>
</dbReference>
<feature type="repeat" description="ANK" evidence="3">
    <location>
        <begin position="1698"/>
        <end position="1724"/>
    </location>
</feature>
<feature type="compositionally biased region" description="Basic and acidic residues" evidence="4">
    <location>
        <begin position="1740"/>
        <end position="1750"/>
    </location>
</feature>
<evidence type="ECO:0000256" key="1">
    <source>
        <dbReference type="ARBA" id="ARBA00022737"/>
    </source>
</evidence>
<feature type="repeat" description="ANK" evidence="3">
    <location>
        <begin position="1325"/>
        <end position="1342"/>
    </location>
</feature>
<dbReference type="InterPro" id="IPR046341">
    <property type="entry name" value="SET_dom_sf"/>
</dbReference>
<feature type="repeat" description="ANK" evidence="3">
    <location>
        <begin position="1409"/>
        <end position="1435"/>
    </location>
</feature>
<dbReference type="Proteomes" id="UP000265663">
    <property type="component" value="Unassembled WGS sequence"/>
</dbReference>
<dbReference type="Pfam" id="PF24883">
    <property type="entry name" value="NPHP3_N"/>
    <property type="match status" value="1"/>
</dbReference>
<organism evidence="6 7">
    <name type="scientific">Pyrenophora seminiperda CCB06</name>
    <dbReference type="NCBI Taxonomy" id="1302712"/>
    <lineage>
        <taxon>Eukaryota</taxon>
        <taxon>Fungi</taxon>
        <taxon>Dikarya</taxon>
        <taxon>Ascomycota</taxon>
        <taxon>Pezizomycotina</taxon>
        <taxon>Dothideomycetes</taxon>
        <taxon>Pleosporomycetidae</taxon>
        <taxon>Pleosporales</taxon>
        <taxon>Pleosporineae</taxon>
        <taxon>Pleosporaceae</taxon>
        <taxon>Pyrenophora</taxon>
    </lineage>
</organism>
<dbReference type="InterPro" id="IPR031350">
    <property type="entry name" value="Goodbye_dom"/>
</dbReference>
<dbReference type="SUPFAM" id="SSF82199">
    <property type="entry name" value="SET domain"/>
    <property type="match status" value="1"/>
</dbReference>
<keyword evidence="1" id="KW-0677">Repeat</keyword>
<proteinExistence type="predicted"/>
<dbReference type="PROSITE" id="PS50088">
    <property type="entry name" value="ANK_REPEAT"/>
    <property type="match status" value="15"/>
</dbReference>
<feature type="repeat" description="ANK" evidence="3">
    <location>
        <begin position="1534"/>
        <end position="1562"/>
    </location>
</feature>
<dbReference type="EMBL" id="KE747832">
    <property type="protein sequence ID" value="RMZ72366.1"/>
    <property type="molecule type" value="Genomic_DNA"/>
</dbReference>